<organism evidence="1 2">
    <name type="scientific">Botrytis fragariae</name>
    <dbReference type="NCBI Taxonomy" id="1964551"/>
    <lineage>
        <taxon>Eukaryota</taxon>
        <taxon>Fungi</taxon>
        <taxon>Dikarya</taxon>
        <taxon>Ascomycota</taxon>
        <taxon>Pezizomycotina</taxon>
        <taxon>Leotiomycetes</taxon>
        <taxon>Helotiales</taxon>
        <taxon>Sclerotiniaceae</taxon>
        <taxon>Botrytis</taxon>
    </lineage>
</organism>
<sequence length="79" mass="8748">MSNRKDESPTKTTRAILVDRKTDDKTQLCEAMSASEEYNTSLNLAVKDVVLRWETQLLTLVASVAASCHSTEDMDIISA</sequence>
<gene>
    <name evidence="1" type="ORF">Bfra_005461</name>
</gene>
<dbReference type="Proteomes" id="UP000531561">
    <property type="component" value="Unassembled WGS sequence"/>
</dbReference>
<dbReference type="EMBL" id="JABFCT010000008">
    <property type="protein sequence ID" value="KAF5873994.1"/>
    <property type="molecule type" value="Genomic_DNA"/>
</dbReference>
<reference evidence="1 2" key="1">
    <citation type="journal article" date="2020" name="Phytopathology">
        <title>A high-quality genome resource of Botrytis fragariae, a new and rapidly spreading fungal pathogen causing strawberry gray mold in the U.S.A.</title>
        <authorList>
            <person name="Wu Y."/>
            <person name="Saski C.A."/>
            <person name="Schnabel G."/>
            <person name="Xiao S."/>
            <person name="Hu M."/>
        </authorList>
    </citation>
    <scope>NUCLEOTIDE SEQUENCE [LARGE SCALE GENOMIC DNA]</scope>
    <source>
        <strain evidence="1 2">BVB16</strain>
    </source>
</reference>
<comment type="caution">
    <text evidence="1">The sequence shown here is derived from an EMBL/GenBank/DDBJ whole genome shotgun (WGS) entry which is preliminary data.</text>
</comment>
<proteinExistence type="predicted"/>
<evidence type="ECO:0000313" key="2">
    <source>
        <dbReference type="Proteomes" id="UP000531561"/>
    </source>
</evidence>
<dbReference type="AlphaFoldDB" id="A0A8H6AV10"/>
<protein>
    <submittedName>
        <fullName evidence="1">Uncharacterized protein</fullName>
    </submittedName>
</protein>
<name>A0A8H6AV10_9HELO</name>
<accession>A0A8H6AV10</accession>
<dbReference type="RefSeq" id="XP_037192940.1">
    <property type="nucleotide sequence ID" value="XM_037335845.1"/>
</dbReference>
<dbReference type="GeneID" id="59259537"/>
<evidence type="ECO:0000313" key="1">
    <source>
        <dbReference type="EMBL" id="KAF5873994.1"/>
    </source>
</evidence>
<keyword evidence="2" id="KW-1185">Reference proteome</keyword>